<dbReference type="InterPro" id="IPR005758">
    <property type="entry name" value="UDP-N-AcMur_Ala_ligase_MurC"/>
</dbReference>
<sequence length="458" mass="49957">MFLRLKNLHFIGIGGIGMSGIAEVLLNQGFSVSGSDLMDSETIDHLRRLGADVHIGHAKANVRKAQVVVYSSAVKPDNVEYIEAKRQGVPIIARAEMLSELMRMKYGIAVAGTHGKTTTTSMVAAIMTQADLDPTFIVGGKVKSLATNARLGSGEFLVAEADEYDRSFLKLTPAIAIITTLETEHLDTYGNLAEIRRAFVRFTERVPFYGSIVLCLDEPVVASLISDIRRPVITYGIDAGADISAVDISFSEMQSTFDLIVRGDSRGKVTINQPGLHNVKNALAAIGVAEELEIAFDSIQKGLSGFRGVERRFEIKGQAKGVMVVDDYAHHPTEVRATLAAARNGFDRRIIAVFQPHLFSRTKDFTEDFGRSFSDADVLIVTDIYAAREEPIPGVNGELIADAAKNTGHENVLNIPEMEDISPELSKIVQSGDMVITLGAGNIWKVARDFLKYLEDDE</sequence>
<dbReference type="Gene3D" id="3.40.50.720">
    <property type="entry name" value="NAD(P)-binding Rossmann-like Domain"/>
    <property type="match status" value="1"/>
</dbReference>
<evidence type="ECO:0000256" key="9">
    <source>
        <dbReference type="ARBA" id="ARBA00022960"/>
    </source>
</evidence>
<dbReference type="SUPFAM" id="SSF53623">
    <property type="entry name" value="MurD-like peptide ligases, catalytic domain"/>
    <property type="match status" value="1"/>
</dbReference>
<dbReference type="InterPro" id="IPR004101">
    <property type="entry name" value="Mur_ligase_C"/>
</dbReference>
<dbReference type="GO" id="GO:0008360">
    <property type="term" value="P:regulation of cell shape"/>
    <property type="evidence" value="ECO:0007669"/>
    <property type="project" value="UniProtKB-KW"/>
</dbReference>
<feature type="domain" description="Mur ligase central" evidence="17">
    <location>
        <begin position="110"/>
        <end position="289"/>
    </location>
</feature>
<keyword evidence="7 14" id="KW-0547">Nucleotide-binding</keyword>
<keyword evidence="9 14" id="KW-0133">Cell shape</keyword>
<dbReference type="UniPathway" id="UPA00219"/>
<dbReference type="Pfam" id="PF02875">
    <property type="entry name" value="Mur_ligase_C"/>
    <property type="match status" value="1"/>
</dbReference>
<evidence type="ECO:0000313" key="19">
    <source>
        <dbReference type="Proteomes" id="UP000319619"/>
    </source>
</evidence>
<dbReference type="GO" id="GO:0009252">
    <property type="term" value="P:peptidoglycan biosynthetic process"/>
    <property type="evidence" value="ECO:0007669"/>
    <property type="project" value="UniProtKB-UniRule"/>
</dbReference>
<evidence type="ECO:0000256" key="12">
    <source>
        <dbReference type="ARBA" id="ARBA00023316"/>
    </source>
</evidence>
<gene>
    <name evidence="14" type="primary">murC</name>
    <name evidence="18" type="ORF">CEE37_02705</name>
</gene>
<dbReference type="Proteomes" id="UP000319619">
    <property type="component" value="Unassembled WGS sequence"/>
</dbReference>
<evidence type="ECO:0000259" key="17">
    <source>
        <dbReference type="Pfam" id="PF08245"/>
    </source>
</evidence>
<dbReference type="GO" id="GO:0071555">
    <property type="term" value="P:cell wall organization"/>
    <property type="evidence" value="ECO:0007669"/>
    <property type="project" value="UniProtKB-KW"/>
</dbReference>
<dbReference type="InterPro" id="IPR013221">
    <property type="entry name" value="Mur_ligase_cen"/>
</dbReference>
<keyword evidence="10 14" id="KW-0573">Peptidoglycan synthesis</keyword>
<dbReference type="Gene3D" id="3.90.190.20">
    <property type="entry name" value="Mur ligase, C-terminal domain"/>
    <property type="match status" value="1"/>
</dbReference>
<organism evidence="18 19">
    <name type="scientific">candidate division LCP-89 bacterium B3_LCP</name>
    <dbReference type="NCBI Taxonomy" id="2012998"/>
    <lineage>
        <taxon>Bacteria</taxon>
        <taxon>Pseudomonadati</taxon>
        <taxon>Bacteria division LCP-89</taxon>
    </lineage>
</organism>
<evidence type="ECO:0000256" key="5">
    <source>
        <dbReference type="ARBA" id="ARBA00022598"/>
    </source>
</evidence>
<dbReference type="GO" id="GO:0051301">
    <property type="term" value="P:cell division"/>
    <property type="evidence" value="ECO:0007669"/>
    <property type="project" value="UniProtKB-KW"/>
</dbReference>
<comment type="subcellular location">
    <subcellularLocation>
        <location evidence="1 14">Cytoplasm</location>
    </subcellularLocation>
</comment>
<dbReference type="AlphaFoldDB" id="A0A532V2P6"/>
<evidence type="ECO:0000256" key="13">
    <source>
        <dbReference type="ARBA" id="ARBA00047833"/>
    </source>
</evidence>
<evidence type="ECO:0000256" key="14">
    <source>
        <dbReference type="HAMAP-Rule" id="MF_00046"/>
    </source>
</evidence>
<keyword evidence="12 14" id="KW-0961">Cell wall biogenesis/degradation</keyword>
<keyword evidence="8 14" id="KW-0067">ATP-binding</keyword>
<evidence type="ECO:0000256" key="7">
    <source>
        <dbReference type="ARBA" id="ARBA00022741"/>
    </source>
</evidence>
<feature type="domain" description="Mur ligase N-terminal catalytic" evidence="15">
    <location>
        <begin position="8"/>
        <end position="106"/>
    </location>
</feature>
<feature type="domain" description="Mur ligase C-terminal" evidence="16">
    <location>
        <begin position="311"/>
        <end position="441"/>
    </location>
</feature>
<keyword evidence="4 14" id="KW-0963">Cytoplasm</keyword>
<name>A0A532V2P6_UNCL8</name>
<dbReference type="GO" id="GO:0005524">
    <property type="term" value="F:ATP binding"/>
    <property type="evidence" value="ECO:0007669"/>
    <property type="project" value="UniProtKB-UniRule"/>
</dbReference>
<comment type="pathway">
    <text evidence="2 14">Cell wall biogenesis; peptidoglycan biosynthesis.</text>
</comment>
<evidence type="ECO:0000313" key="18">
    <source>
        <dbReference type="EMBL" id="TKJ41490.1"/>
    </source>
</evidence>
<dbReference type="GO" id="GO:0005737">
    <property type="term" value="C:cytoplasm"/>
    <property type="evidence" value="ECO:0007669"/>
    <property type="project" value="UniProtKB-SubCell"/>
</dbReference>
<dbReference type="InterPro" id="IPR036565">
    <property type="entry name" value="Mur-like_cat_sf"/>
</dbReference>
<dbReference type="InterPro" id="IPR050061">
    <property type="entry name" value="MurCDEF_pg_biosynth"/>
</dbReference>
<comment type="similarity">
    <text evidence="14">Belongs to the MurCDEF family.</text>
</comment>
<comment type="catalytic activity">
    <reaction evidence="13 14">
        <text>UDP-N-acetyl-alpha-D-muramate + L-alanine + ATP = UDP-N-acetyl-alpha-D-muramoyl-L-alanine + ADP + phosphate + H(+)</text>
        <dbReference type="Rhea" id="RHEA:23372"/>
        <dbReference type="ChEBI" id="CHEBI:15378"/>
        <dbReference type="ChEBI" id="CHEBI:30616"/>
        <dbReference type="ChEBI" id="CHEBI:43474"/>
        <dbReference type="ChEBI" id="CHEBI:57972"/>
        <dbReference type="ChEBI" id="CHEBI:70757"/>
        <dbReference type="ChEBI" id="CHEBI:83898"/>
        <dbReference type="ChEBI" id="CHEBI:456216"/>
        <dbReference type="EC" id="6.3.2.8"/>
    </reaction>
</comment>
<dbReference type="InterPro" id="IPR036615">
    <property type="entry name" value="Mur_ligase_C_dom_sf"/>
</dbReference>
<reference evidence="18 19" key="1">
    <citation type="submission" date="2017-06" db="EMBL/GenBank/DDBJ databases">
        <title>Novel microbial phyla capable of carbon fixation and sulfur reduction in deep-sea sediments.</title>
        <authorList>
            <person name="Huang J."/>
            <person name="Baker B."/>
            <person name="Wang Y."/>
        </authorList>
    </citation>
    <scope>NUCLEOTIDE SEQUENCE [LARGE SCALE GENOMIC DNA]</scope>
    <source>
        <strain evidence="18">B3_LCP</strain>
    </source>
</reference>
<evidence type="ECO:0000256" key="8">
    <source>
        <dbReference type="ARBA" id="ARBA00022840"/>
    </source>
</evidence>
<comment type="caution">
    <text evidence="18">The sequence shown here is derived from an EMBL/GenBank/DDBJ whole genome shotgun (WGS) entry which is preliminary data.</text>
</comment>
<dbReference type="PANTHER" id="PTHR43445:SF3">
    <property type="entry name" value="UDP-N-ACETYLMURAMATE--L-ALANINE LIGASE"/>
    <property type="match status" value="1"/>
</dbReference>
<comment type="function">
    <text evidence="14">Cell wall formation.</text>
</comment>
<dbReference type="EMBL" id="NJBN01000002">
    <property type="protein sequence ID" value="TKJ41490.1"/>
    <property type="molecule type" value="Genomic_DNA"/>
</dbReference>
<dbReference type="SUPFAM" id="SSF53244">
    <property type="entry name" value="MurD-like peptide ligases, peptide-binding domain"/>
    <property type="match status" value="1"/>
</dbReference>
<dbReference type="InterPro" id="IPR000713">
    <property type="entry name" value="Mur_ligase_N"/>
</dbReference>
<keyword evidence="11 14" id="KW-0131">Cell cycle</keyword>
<proteinExistence type="inferred from homology"/>
<dbReference type="Pfam" id="PF08245">
    <property type="entry name" value="Mur_ligase_M"/>
    <property type="match status" value="1"/>
</dbReference>
<dbReference type="PANTHER" id="PTHR43445">
    <property type="entry name" value="UDP-N-ACETYLMURAMATE--L-ALANINE LIGASE-RELATED"/>
    <property type="match status" value="1"/>
</dbReference>
<dbReference type="GO" id="GO:0008763">
    <property type="term" value="F:UDP-N-acetylmuramate-L-alanine ligase activity"/>
    <property type="evidence" value="ECO:0007669"/>
    <property type="project" value="UniProtKB-UniRule"/>
</dbReference>
<evidence type="ECO:0000259" key="15">
    <source>
        <dbReference type="Pfam" id="PF01225"/>
    </source>
</evidence>
<accession>A0A532V2P6</accession>
<evidence type="ECO:0000256" key="1">
    <source>
        <dbReference type="ARBA" id="ARBA00004496"/>
    </source>
</evidence>
<evidence type="ECO:0000256" key="10">
    <source>
        <dbReference type="ARBA" id="ARBA00022984"/>
    </source>
</evidence>
<dbReference type="NCBIfam" id="TIGR01082">
    <property type="entry name" value="murC"/>
    <property type="match status" value="1"/>
</dbReference>
<evidence type="ECO:0000256" key="3">
    <source>
        <dbReference type="ARBA" id="ARBA00012211"/>
    </source>
</evidence>
<evidence type="ECO:0000259" key="16">
    <source>
        <dbReference type="Pfam" id="PF02875"/>
    </source>
</evidence>
<dbReference type="Gene3D" id="3.40.1190.10">
    <property type="entry name" value="Mur-like, catalytic domain"/>
    <property type="match status" value="1"/>
</dbReference>
<dbReference type="Pfam" id="PF01225">
    <property type="entry name" value="Mur_ligase"/>
    <property type="match status" value="1"/>
</dbReference>
<dbReference type="EC" id="6.3.2.8" evidence="3 14"/>
<protein>
    <recommendedName>
        <fullName evidence="3 14">UDP-N-acetylmuramate--L-alanine ligase</fullName>
        <ecNumber evidence="3 14">6.3.2.8</ecNumber>
    </recommendedName>
    <alternativeName>
        <fullName evidence="14">UDP-N-acetylmuramoyl-L-alanine synthetase</fullName>
    </alternativeName>
</protein>
<feature type="binding site" evidence="14">
    <location>
        <begin position="112"/>
        <end position="118"/>
    </location>
    <ligand>
        <name>ATP</name>
        <dbReference type="ChEBI" id="CHEBI:30616"/>
    </ligand>
</feature>
<keyword evidence="6 14" id="KW-0132">Cell division</keyword>
<keyword evidence="5 14" id="KW-0436">Ligase</keyword>
<evidence type="ECO:0000256" key="2">
    <source>
        <dbReference type="ARBA" id="ARBA00004752"/>
    </source>
</evidence>
<dbReference type="SUPFAM" id="SSF51984">
    <property type="entry name" value="MurCD N-terminal domain"/>
    <property type="match status" value="1"/>
</dbReference>
<evidence type="ECO:0000256" key="4">
    <source>
        <dbReference type="ARBA" id="ARBA00022490"/>
    </source>
</evidence>
<evidence type="ECO:0000256" key="11">
    <source>
        <dbReference type="ARBA" id="ARBA00023306"/>
    </source>
</evidence>
<evidence type="ECO:0000256" key="6">
    <source>
        <dbReference type="ARBA" id="ARBA00022618"/>
    </source>
</evidence>
<dbReference type="HAMAP" id="MF_00046">
    <property type="entry name" value="MurC"/>
    <property type="match status" value="1"/>
</dbReference>